<dbReference type="EMBL" id="BONO01000012">
    <property type="protein sequence ID" value="GIG36541.1"/>
    <property type="molecule type" value="Genomic_DNA"/>
</dbReference>
<dbReference type="Proteomes" id="UP000642125">
    <property type="component" value="Unassembled WGS sequence"/>
</dbReference>
<name>A0A919PBD5_9CELL</name>
<comment type="caution">
    <text evidence="1">The sequence shown here is derived from an EMBL/GenBank/DDBJ whole genome shotgun (WGS) entry which is preliminary data.</text>
</comment>
<keyword evidence="2" id="KW-1185">Reference proteome</keyword>
<evidence type="ECO:0000313" key="1">
    <source>
        <dbReference type="EMBL" id="GIG36541.1"/>
    </source>
</evidence>
<accession>A0A919PBD5</accession>
<organism evidence="1 2">
    <name type="scientific">Cellulomonas pakistanensis</name>
    <dbReference type="NCBI Taxonomy" id="992287"/>
    <lineage>
        <taxon>Bacteria</taxon>
        <taxon>Bacillati</taxon>
        <taxon>Actinomycetota</taxon>
        <taxon>Actinomycetes</taxon>
        <taxon>Micrococcales</taxon>
        <taxon>Cellulomonadaceae</taxon>
        <taxon>Cellulomonas</taxon>
    </lineage>
</organism>
<sequence>MIPREFATRGHRSAGVSVVVRTVVAMSSQRHVCIWFDDGDGVEVLCACGACAVAVLDDETGELVVVALAEEPAPLAVSA</sequence>
<reference evidence="1" key="1">
    <citation type="submission" date="2021-01" db="EMBL/GenBank/DDBJ databases">
        <title>Whole genome shotgun sequence of Cellulomonas pakistanensis NBRC 110800.</title>
        <authorList>
            <person name="Komaki H."/>
            <person name="Tamura T."/>
        </authorList>
    </citation>
    <scope>NUCLEOTIDE SEQUENCE</scope>
    <source>
        <strain evidence="1">NBRC 110800</strain>
    </source>
</reference>
<evidence type="ECO:0000313" key="2">
    <source>
        <dbReference type="Proteomes" id="UP000642125"/>
    </source>
</evidence>
<protein>
    <submittedName>
        <fullName evidence="1">Uncharacterized protein</fullName>
    </submittedName>
</protein>
<gene>
    <name evidence="1" type="ORF">Cpa01nite_19220</name>
</gene>
<proteinExistence type="predicted"/>
<dbReference type="AlphaFoldDB" id="A0A919PBD5"/>